<dbReference type="GeneID" id="130466310"/>
<gene>
    <name evidence="2" type="primary">LOC130466310</name>
</gene>
<dbReference type="RefSeq" id="XP_056691161.1">
    <property type="nucleotide sequence ID" value="XM_056835183.1"/>
</dbReference>
<evidence type="ECO:0000313" key="1">
    <source>
        <dbReference type="Proteomes" id="UP000813463"/>
    </source>
</evidence>
<accession>A0ABM3R6D7</accession>
<dbReference type="PANTHER" id="PTHR15830">
    <property type="entry name" value="TELOMERE LENGTH REGULATION PROTEIN TEL2 FAMILY MEMBER"/>
    <property type="match status" value="1"/>
</dbReference>
<name>A0ABM3R6D7_SPIOL</name>
<keyword evidence="1" id="KW-1185">Reference proteome</keyword>
<sequence length="143" mass="16134">MSLELTFQLNQAEATYTSERRNQVWEVFYKGVSFPTLSRFLIYDVASNWLPCFPLTARKLVYDVFFIEGLVLEVVQVLIPSLGHNVSVVRSNAERLVELCLLENEGVLQLARELGAYHESKDNSNSLVNLTVSRVAQLVASVP</sequence>
<reference evidence="2" key="2">
    <citation type="submission" date="2025-08" db="UniProtKB">
        <authorList>
            <consortium name="RefSeq"/>
        </authorList>
    </citation>
    <scope>IDENTIFICATION</scope>
    <source>
        <tissue evidence="2">Leaf</tissue>
    </source>
</reference>
<dbReference type="PANTHER" id="PTHR15830:SF10">
    <property type="entry name" value="TELOMERE LENGTH REGULATION PROTEIN TEL2 HOMOLOG"/>
    <property type="match status" value="1"/>
</dbReference>
<dbReference type="InterPro" id="IPR051970">
    <property type="entry name" value="TEL2_Regulation"/>
</dbReference>
<evidence type="ECO:0000313" key="2">
    <source>
        <dbReference type="RefSeq" id="XP_056691161.1"/>
    </source>
</evidence>
<reference evidence="1" key="1">
    <citation type="journal article" date="2021" name="Nat. Commun.">
        <title>Genomic analyses provide insights into spinach domestication and the genetic basis of agronomic traits.</title>
        <authorList>
            <person name="Cai X."/>
            <person name="Sun X."/>
            <person name="Xu C."/>
            <person name="Sun H."/>
            <person name="Wang X."/>
            <person name="Ge C."/>
            <person name="Zhang Z."/>
            <person name="Wang Q."/>
            <person name="Fei Z."/>
            <person name="Jiao C."/>
            <person name="Wang Q."/>
        </authorList>
    </citation>
    <scope>NUCLEOTIDE SEQUENCE [LARGE SCALE GENOMIC DNA]</scope>
    <source>
        <strain evidence="1">cv. Varoflay</strain>
    </source>
</reference>
<proteinExistence type="predicted"/>
<dbReference type="Proteomes" id="UP000813463">
    <property type="component" value="Chromosome 1"/>
</dbReference>
<protein>
    <submittedName>
        <fullName evidence="2">Uncharacterized protein</fullName>
    </submittedName>
</protein>
<organism evidence="1 2">
    <name type="scientific">Spinacia oleracea</name>
    <name type="common">Spinach</name>
    <dbReference type="NCBI Taxonomy" id="3562"/>
    <lineage>
        <taxon>Eukaryota</taxon>
        <taxon>Viridiplantae</taxon>
        <taxon>Streptophyta</taxon>
        <taxon>Embryophyta</taxon>
        <taxon>Tracheophyta</taxon>
        <taxon>Spermatophyta</taxon>
        <taxon>Magnoliopsida</taxon>
        <taxon>eudicotyledons</taxon>
        <taxon>Gunneridae</taxon>
        <taxon>Pentapetalae</taxon>
        <taxon>Caryophyllales</taxon>
        <taxon>Chenopodiaceae</taxon>
        <taxon>Chenopodioideae</taxon>
        <taxon>Anserineae</taxon>
        <taxon>Spinacia</taxon>
    </lineage>
</organism>